<evidence type="ECO:0000256" key="1">
    <source>
        <dbReference type="SAM" id="MobiDB-lite"/>
    </source>
</evidence>
<organism evidence="2 3">
    <name type="scientific">Mycena maculata</name>
    <dbReference type="NCBI Taxonomy" id="230809"/>
    <lineage>
        <taxon>Eukaryota</taxon>
        <taxon>Fungi</taxon>
        <taxon>Dikarya</taxon>
        <taxon>Basidiomycota</taxon>
        <taxon>Agaricomycotina</taxon>
        <taxon>Agaricomycetes</taxon>
        <taxon>Agaricomycetidae</taxon>
        <taxon>Agaricales</taxon>
        <taxon>Marasmiineae</taxon>
        <taxon>Mycenaceae</taxon>
        <taxon>Mycena</taxon>
    </lineage>
</organism>
<feature type="compositionally biased region" description="Basic and acidic residues" evidence="1">
    <location>
        <begin position="894"/>
        <end position="904"/>
    </location>
</feature>
<dbReference type="EMBL" id="JARJLG010000124">
    <property type="protein sequence ID" value="KAJ7741218.1"/>
    <property type="molecule type" value="Genomic_DNA"/>
</dbReference>
<evidence type="ECO:0000313" key="2">
    <source>
        <dbReference type="EMBL" id="KAJ7741218.1"/>
    </source>
</evidence>
<dbReference type="SUPFAM" id="SSF52540">
    <property type="entry name" value="P-loop containing nucleoside triphosphate hydrolases"/>
    <property type="match status" value="1"/>
</dbReference>
<feature type="compositionally biased region" description="Basic residues" evidence="1">
    <location>
        <begin position="848"/>
        <end position="858"/>
    </location>
</feature>
<evidence type="ECO:0000313" key="3">
    <source>
        <dbReference type="Proteomes" id="UP001215280"/>
    </source>
</evidence>
<name>A0AAD7IEF0_9AGAR</name>
<dbReference type="AlphaFoldDB" id="A0AAD7IEF0"/>
<comment type="caution">
    <text evidence="2">The sequence shown here is derived from an EMBL/GenBank/DDBJ whole genome shotgun (WGS) entry which is preliminary data.</text>
</comment>
<sequence>MGDDVEPAARPGLALLDEFSDLRNIDDAARALKLIVDAYSSDPDSQLDGRYTSQDCCLRLLRFEATLHEQLKEAHETKAYEKIANSDLLRKPPGLPRAAQKLLEELRSKLEQFIDSKRPLQSWSPNPEPSDSNILGHLASLKILTLEERGPPMVILNDLGSFAGDPLLKLRIENIFMRGKRTLLVNTSGSGKTKLLFEGLCHEWGLYFTSRQDASHLGSYDLHRILNTTLTMDKHFSKKPDGDDKKLTYNRLQTYRRISEALLARLLIFHMFLEITTKRGRAEEHKITWLLLQLDCVLGGHLDIFDDLTRALVEPKSVYTWARISDTLCDIHSILQPDSHIFLVLDEAQAAAEKFPEAFHADPGANPILLEILKTWDSHSPEASVVVAGTEIASKIFADDKNIESLRWTSDTGAFDEQTAQENYLRRFLPPSYLTSKSGEEFLRRVWQWVRGRHRYTASLIESLLAASFEKPHELLDQYIQTLTEFIPTDNREVTAKQPLTNFGLLDDLNPSHYSALESESNRQTKFDIHDTLFNYLTAGPRSVPFGADRIDLVSLDYGRFIDGEMREIFVDEPIVLAGAAMWMSQPTSEVAGTSHQPAGAASLSRFWDRPGTAKTFAKSLTFYFSHALRSKPLLSELFTFPKPIVAWAKQAVELVELHAGQGGQVRYSVISEPDISGPLATSAQTLDELASWMGHKDRTPFCLPVATNPDLLFVLKLADGSFVWVVLQATPNPSDGSELLECLEEDKLFCDEEHDPEHSAHKRAMELLNSPPTGSHATKSDSPTVLRVVASFEDQIVLKKRGTMAEPHASVSMEMFRKFIAELPPSEIVASIVDSVLGKRKEPPAKGKGKGRAKKRQNSLPVAVIEGDSKAEKGKKTRATTPEPSTRVLRQRPPKDAPADNKGKGKAKAKQG</sequence>
<keyword evidence="3" id="KW-1185">Reference proteome</keyword>
<dbReference type="Proteomes" id="UP001215280">
    <property type="component" value="Unassembled WGS sequence"/>
</dbReference>
<dbReference type="InterPro" id="IPR027417">
    <property type="entry name" value="P-loop_NTPase"/>
</dbReference>
<feature type="region of interest" description="Disordered" evidence="1">
    <location>
        <begin position="841"/>
        <end position="913"/>
    </location>
</feature>
<protein>
    <submittedName>
        <fullName evidence="2">Uncharacterized protein</fullName>
    </submittedName>
</protein>
<reference evidence="2" key="1">
    <citation type="submission" date="2023-03" db="EMBL/GenBank/DDBJ databases">
        <title>Massive genome expansion in bonnet fungi (Mycena s.s.) driven by repeated elements and novel gene families across ecological guilds.</title>
        <authorList>
            <consortium name="Lawrence Berkeley National Laboratory"/>
            <person name="Harder C.B."/>
            <person name="Miyauchi S."/>
            <person name="Viragh M."/>
            <person name="Kuo A."/>
            <person name="Thoen E."/>
            <person name="Andreopoulos B."/>
            <person name="Lu D."/>
            <person name="Skrede I."/>
            <person name="Drula E."/>
            <person name="Henrissat B."/>
            <person name="Morin E."/>
            <person name="Kohler A."/>
            <person name="Barry K."/>
            <person name="LaButti K."/>
            <person name="Morin E."/>
            <person name="Salamov A."/>
            <person name="Lipzen A."/>
            <person name="Mereny Z."/>
            <person name="Hegedus B."/>
            <person name="Baldrian P."/>
            <person name="Stursova M."/>
            <person name="Weitz H."/>
            <person name="Taylor A."/>
            <person name="Grigoriev I.V."/>
            <person name="Nagy L.G."/>
            <person name="Martin F."/>
            <person name="Kauserud H."/>
        </authorList>
    </citation>
    <scope>NUCLEOTIDE SEQUENCE</scope>
    <source>
        <strain evidence="2">CBHHK188m</strain>
    </source>
</reference>
<proteinExistence type="predicted"/>
<accession>A0AAD7IEF0</accession>
<gene>
    <name evidence="2" type="ORF">DFH07DRAFT_838326</name>
</gene>